<dbReference type="SMART" id="SM00382">
    <property type="entry name" value="AAA"/>
    <property type="match status" value="1"/>
</dbReference>
<evidence type="ECO:0000313" key="7">
    <source>
        <dbReference type="EMBL" id="MFC5768789.1"/>
    </source>
</evidence>
<evidence type="ECO:0000256" key="5">
    <source>
        <dbReference type="ARBA" id="ARBA00022840"/>
    </source>
</evidence>
<dbReference type="Gene3D" id="3.40.50.300">
    <property type="entry name" value="P-loop containing nucleotide triphosphate hydrolases"/>
    <property type="match status" value="1"/>
</dbReference>
<dbReference type="InterPro" id="IPR027417">
    <property type="entry name" value="P-loop_NTPase"/>
</dbReference>
<accession>A0ABW1ANN7</accession>
<dbReference type="Proteomes" id="UP001595974">
    <property type="component" value="Unassembled WGS sequence"/>
</dbReference>
<keyword evidence="4" id="KW-0547">Nucleotide-binding</keyword>
<proteinExistence type="inferred from homology"/>
<reference evidence="8" key="1">
    <citation type="journal article" date="2019" name="Int. J. Syst. Evol. Microbiol.">
        <title>The Global Catalogue of Microorganisms (GCM) 10K type strain sequencing project: providing services to taxonomists for standard genome sequencing and annotation.</title>
        <authorList>
            <consortium name="The Broad Institute Genomics Platform"/>
            <consortium name="The Broad Institute Genome Sequencing Center for Infectious Disease"/>
            <person name="Wu L."/>
            <person name="Ma J."/>
        </authorList>
    </citation>
    <scope>NUCLEOTIDE SEQUENCE [LARGE SCALE GENOMIC DNA]</scope>
    <source>
        <strain evidence="8">SHR3</strain>
    </source>
</reference>
<sequence>MTQHASSGTVSIRNAGKTYVSRGRQVVALDDCSIDIQAGEFCAIVGPSGCGKSTLLNAIAGFDSLSAGEIVLDERVINAPGLRLRPGPDRIVVFQHDALFPWATVRENLIRAPMLQGRLSEAEALARARELLARVGLADVEGLYPGAMSSGMCRRVEMVRALLNAPRILLLDEPFRGMDALTKSATHDALLELHASTGGTVLFITHDLEEAIYLADRVLVMTSRPGRIKRAIEVDLPRPRHRRMLTSGRFLALHHIAVEAVREEAVRAFVSGERELA</sequence>
<evidence type="ECO:0000256" key="2">
    <source>
        <dbReference type="ARBA" id="ARBA00022448"/>
    </source>
</evidence>
<feature type="domain" description="ABC transporter" evidence="6">
    <location>
        <begin position="10"/>
        <end position="248"/>
    </location>
</feature>
<organism evidence="7 8">
    <name type="scientific">Thauera sinica</name>
    <dbReference type="NCBI Taxonomy" id="2665146"/>
    <lineage>
        <taxon>Bacteria</taxon>
        <taxon>Pseudomonadati</taxon>
        <taxon>Pseudomonadota</taxon>
        <taxon>Betaproteobacteria</taxon>
        <taxon>Rhodocyclales</taxon>
        <taxon>Zoogloeaceae</taxon>
        <taxon>Thauera</taxon>
    </lineage>
</organism>
<evidence type="ECO:0000259" key="6">
    <source>
        <dbReference type="PROSITE" id="PS50893"/>
    </source>
</evidence>
<keyword evidence="8" id="KW-1185">Reference proteome</keyword>
<comment type="caution">
    <text evidence="7">The sequence shown here is derived from an EMBL/GenBank/DDBJ whole genome shotgun (WGS) entry which is preliminary data.</text>
</comment>
<evidence type="ECO:0000256" key="3">
    <source>
        <dbReference type="ARBA" id="ARBA00022475"/>
    </source>
</evidence>
<gene>
    <name evidence="7" type="ORF">ACFPTN_05345</name>
</gene>
<evidence type="ECO:0000313" key="8">
    <source>
        <dbReference type="Proteomes" id="UP001595974"/>
    </source>
</evidence>
<dbReference type="PANTHER" id="PTHR42788:SF13">
    <property type="entry name" value="ALIPHATIC SULFONATES IMPORT ATP-BINDING PROTEIN SSUB"/>
    <property type="match status" value="1"/>
</dbReference>
<keyword evidence="5 7" id="KW-0067">ATP-binding</keyword>
<comment type="similarity">
    <text evidence="1">Belongs to the ABC transporter superfamily.</text>
</comment>
<dbReference type="PROSITE" id="PS50893">
    <property type="entry name" value="ABC_TRANSPORTER_2"/>
    <property type="match status" value="1"/>
</dbReference>
<keyword evidence="3" id="KW-0472">Membrane</keyword>
<dbReference type="PANTHER" id="PTHR42788">
    <property type="entry name" value="TAURINE IMPORT ATP-BINDING PROTEIN-RELATED"/>
    <property type="match status" value="1"/>
</dbReference>
<dbReference type="EMBL" id="JBHSOG010000015">
    <property type="protein sequence ID" value="MFC5768789.1"/>
    <property type="molecule type" value="Genomic_DNA"/>
</dbReference>
<dbReference type="PROSITE" id="PS00211">
    <property type="entry name" value="ABC_TRANSPORTER_1"/>
    <property type="match status" value="1"/>
</dbReference>
<dbReference type="SUPFAM" id="SSF52540">
    <property type="entry name" value="P-loop containing nucleoside triphosphate hydrolases"/>
    <property type="match status" value="1"/>
</dbReference>
<keyword evidence="3" id="KW-1003">Cell membrane</keyword>
<dbReference type="GO" id="GO:0005524">
    <property type="term" value="F:ATP binding"/>
    <property type="evidence" value="ECO:0007669"/>
    <property type="project" value="UniProtKB-KW"/>
</dbReference>
<dbReference type="InterPro" id="IPR003593">
    <property type="entry name" value="AAA+_ATPase"/>
</dbReference>
<dbReference type="InterPro" id="IPR050166">
    <property type="entry name" value="ABC_transporter_ATP-bind"/>
</dbReference>
<dbReference type="InterPro" id="IPR003439">
    <property type="entry name" value="ABC_transporter-like_ATP-bd"/>
</dbReference>
<dbReference type="CDD" id="cd03293">
    <property type="entry name" value="ABC_NrtD_SsuB_transporters"/>
    <property type="match status" value="1"/>
</dbReference>
<dbReference type="Pfam" id="PF00005">
    <property type="entry name" value="ABC_tran"/>
    <property type="match status" value="1"/>
</dbReference>
<evidence type="ECO:0000256" key="1">
    <source>
        <dbReference type="ARBA" id="ARBA00005417"/>
    </source>
</evidence>
<evidence type="ECO:0000256" key="4">
    <source>
        <dbReference type="ARBA" id="ARBA00022741"/>
    </source>
</evidence>
<protein>
    <submittedName>
        <fullName evidence="7">ABC transporter ATP-binding protein</fullName>
    </submittedName>
</protein>
<keyword evidence="2" id="KW-0813">Transport</keyword>
<dbReference type="RefSeq" id="WP_096452760.1">
    <property type="nucleotide sequence ID" value="NZ_JBHSOG010000015.1"/>
</dbReference>
<dbReference type="InterPro" id="IPR017871">
    <property type="entry name" value="ABC_transporter-like_CS"/>
</dbReference>
<name>A0ABW1ANN7_9RHOO</name>